<organism evidence="1 2">
    <name type="scientific">Arctia plantaginis</name>
    <name type="common">Wood tiger moth</name>
    <name type="synonym">Phalaena plantaginis</name>
    <dbReference type="NCBI Taxonomy" id="874455"/>
    <lineage>
        <taxon>Eukaryota</taxon>
        <taxon>Metazoa</taxon>
        <taxon>Ecdysozoa</taxon>
        <taxon>Arthropoda</taxon>
        <taxon>Hexapoda</taxon>
        <taxon>Insecta</taxon>
        <taxon>Pterygota</taxon>
        <taxon>Neoptera</taxon>
        <taxon>Endopterygota</taxon>
        <taxon>Lepidoptera</taxon>
        <taxon>Glossata</taxon>
        <taxon>Ditrysia</taxon>
        <taxon>Noctuoidea</taxon>
        <taxon>Erebidae</taxon>
        <taxon>Arctiinae</taxon>
        <taxon>Arctia</taxon>
    </lineage>
</organism>
<dbReference type="SUPFAM" id="SSF52047">
    <property type="entry name" value="RNI-like"/>
    <property type="match status" value="1"/>
</dbReference>
<dbReference type="PANTHER" id="PTHR46984:SF1">
    <property type="entry name" value="LEUCINE-RICH REPEAT-CONTAINING PROTEIN 71"/>
    <property type="match status" value="1"/>
</dbReference>
<protein>
    <submittedName>
        <fullName evidence="1">Uncharacterized protein</fullName>
    </submittedName>
</protein>
<dbReference type="InterPro" id="IPR001611">
    <property type="entry name" value="Leu-rich_rpt"/>
</dbReference>
<proteinExistence type="predicted"/>
<evidence type="ECO:0000313" key="1">
    <source>
        <dbReference type="EMBL" id="CAB3238604.1"/>
    </source>
</evidence>
<comment type="caution">
    <text evidence="1">The sequence shown here is derived from an EMBL/GenBank/DDBJ whole genome shotgun (WGS) entry which is preliminary data.</text>
</comment>
<dbReference type="Proteomes" id="UP000494256">
    <property type="component" value="Unassembled WGS sequence"/>
</dbReference>
<reference evidence="1 2" key="1">
    <citation type="submission" date="2020-04" db="EMBL/GenBank/DDBJ databases">
        <authorList>
            <person name="Wallbank WR R."/>
            <person name="Pardo Diaz C."/>
            <person name="Kozak K."/>
            <person name="Martin S."/>
            <person name="Jiggins C."/>
            <person name="Moest M."/>
            <person name="Warren A I."/>
            <person name="Byers J.R.P. K."/>
            <person name="Montejo-Kovacevich G."/>
            <person name="Yen C E."/>
        </authorList>
    </citation>
    <scope>NUCLEOTIDE SEQUENCE [LARGE SCALE GENOMIC DNA]</scope>
</reference>
<gene>
    <name evidence="1" type="ORF">APLA_LOCUS8308</name>
</gene>
<dbReference type="SMART" id="SM00368">
    <property type="entry name" value="LRR_RI"/>
    <property type="match status" value="3"/>
</dbReference>
<sequence>MQKSKSYRIKRANRDGKRVKQMSLNNKSQILEEKLDAEAENRTTLPIVPTPIDFDNFLPWVCREWSIPYDVIVVRPNLEVNKDIEVKRLLSKQLEDTSEESEKKSFQKFRVSETLNLNSSLLSDEKLKSKLVIEANYDTQNRLKDISFLECCCGIPKKVIRAINLCLPFHSKLSRINIRNKELTHSALCEIAKMLPHSNVTTICLDNSIIPQGRYQILIKNTSQLSYLSLNRCEINDDVCKEIGINLTFGKGASNSLNVLELASNDITDVGAEYLGKMLRTNRRLLHLNLAGNKITDIGGKALLTALMDFNLTCDEVLEMKTKRYNFLKENPTMFNRSLDQVMTIYDSCETFNVSIPPSSHNALSKVKTPRVRTTKPQELSRHLAATLADELLDPYTIHNLELRNGTYFAKGNLILCSLNLAYNKLHYPFLKKLDEVLAYQHHAQKTLSGTGLIRIVLDGNYMPTECQELNRIEAYLKFNIDQKQPETTVKKRQSFTLSKRSLSKAYVKLK</sequence>
<accession>A0A8S0ZYC7</accession>
<name>A0A8S0ZYC7_ARCPL</name>
<dbReference type="Pfam" id="PF13516">
    <property type="entry name" value="LRR_6"/>
    <property type="match status" value="2"/>
</dbReference>
<dbReference type="PANTHER" id="PTHR46984">
    <property type="entry name" value="LEUCINE-RICH REPEAT-CONTAINING PROTEIN 71"/>
    <property type="match status" value="1"/>
</dbReference>
<evidence type="ECO:0000313" key="2">
    <source>
        <dbReference type="Proteomes" id="UP000494256"/>
    </source>
</evidence>
<dbReference type="InterPro" id="IPR053040">
    <property type="entry name" value="LRR-containing_protein_71"/>
</dbReference>
<dbReference type="EMBL" id="CADEBD010000306">
    <property type="protein sequence ID" value="CAB3238604.1"/>
    <property type="molecule type" value="Genomic_DNA"/>
</dbReference>
<dbReference type="InterPro" id="IPR032675">
    <property type="entry name" value="LRR_dom_sf"/>
</dbReference>
<dbReference type="OrthoDB" id="6415022at2759"/>
<dbReference type="AlphaFoldDB" id="A0A8S0ZYC7"/>
<dbReference type="Gene3D" id="3.80.10.10">
    <property type="entry name" value="Ribonuclease Inhibitor"/>
    <property type="match status" value="1"/>
</dbReference>
<dbReference type="PROSITE" id="PS51450">
    <property type="entry name" value="LRR"/>
    <property type="match status" value="1"/>
</dbReference>